<dbReference type="Proteomes" id="UP001295469">
    <property type="component" value="Chromosome C02"/>
</dbReference>
<sequence>SLTTSGIKTGYRSIQSDRGPSLEHNYRRPLSRFLSDSLSLCGSSTKRLRLSPWLSSTKENGDFLPLCVSPRRRRSSISLCLSSVRLCLLVALYDGDGALCRWLSTYQE</sequence>
<proteinExistence type="predicted"/>
<feature type="compositionally biased region" description="Polar residues" evidence="1">
    <location>
        <begin position="1"/>
        <end position="18"/>
    </location>
</feature>
<organism evidence="2">
    <name type="scientific">Brassica napus</name>
    <name type="common">Rape</name>
    <dbReference type="NCBI Taxonomy" id="3708"/>
    <lineage>
        <taxon>Eukaryota</taxon>
        <taxon>Viridiplantae</taxon>
        <taxon>Streptophyta</taxon>
        <taxon>Embryophyta</taxon>
        <taxon>Tracheophyta</taxon>
        <taxon>Spermatophyta</taxon>
        <taxon>Magnoliopsida</taxon>
        <taxon>eudicotyledons</taxon>
        <taxon>Gunneridae</taxon>
        <taxon>Pentapetalae</taxon>
        <taxon>rosids</taxon>
        <taxon>malvids</taxon>
        <taxon>Brassicales</taxon>
        <taxon>Brassicaceae</taxon>
        <taxon>Brassiceae</taxon>
        <taxon>Brassica</taxon>
    </lineage>
</organism>
<accession>A0A816KGD6</accession>
<reference evidence="2" key="1">
    <citation type="submission" date="2021-01" db="EMBL/GenBank/DDBJ databases">
        <authorList>
            <consortium name="Genoscope - CEA"/>
            <person name="William W."/>
        </authorList>
    </citation>
    <scope>NUCLEOTIDE SEQUENCE</scope>
</reference>
<feature type="non-terminal residue" evidence="2">
    <location>
        <position position="108"/>
    </location>
</feature>
<dbReference type="EMBL" id="HG994366">
    <property type="protein sequence ID" value="CAF1904758.1"/>
    <property type="molecule type" value="Genomic_DNA"/>
</dbReference>
<evidence type="ECO:0000313" key="2">
    <source>
        <dbReference type="EMBL" id="CAF1904758.1"/>
    </source>
</evidence>
<protein>
    <submittedName>
        <fullName evidence="2">(rape) hypothetical protein</fullName>
    </submittedName>
</protein>
<feature type="non-terminal residue" evidence="2">
    <location>
        <position position="1"/>
    </location>
</feature>
<gene>
    <name evidence="2" type="ORF">DARMORV10_C02P24830.1</name>
</gene>
<evidence type="ECO:0000256" key="1">
    <source>
        <dbReference type="SAM" id="MobiDB-lite"/>
    </source>
</evidence>
<dbReference type="AlphaFoldDB" id="A0A816KGD6"/>
<feature type="region of interest" description="Disordered" evidence="1">
    <location>
        <begin position="1"/>
        <end position="23"/>
    </location>
</feature>
<name>A0A816KGD6_BRANA</name>